<name>D4MV73_ANAHA</name>
<dbReference type="PATRIC" id="fig|245018.3.peg.2728"/>
<accession>D4MV73</accession>
<dbReference type="Proteomes" id="UP000008960">
    <property type="component" value="Chromosome"/>
</dbReference>
<sequence length="118" mass="12925">MKRKYEKPMAFEEVFAAENYCTTACYKIACAIHSNPEPSYGYQWKNHSYSSAEKDHRGYKGSGCLNSNLNRILVNSDGTLKSVEEKSEYGGGANGGNGWMAGGFDWASGSLEPGTTVY</sequence>
<reference evidence="1 2" key="1">
    <citation type="submission" date="2010-03" db="EMBL/GenBank/DDBJ databases">
        <title>The genome sequence of Clostridiales sp. SSC/2.</title>
        <authorList>
            <consortium name="metaHIT consortium -- http://www.metahit.eu/"/>
            <person name="Pajon A."/>
            <person name="Turner K."/>
            <person name="Parkhill J."/>
            <person name="Duncan S."/>
            <person name="Flint H."/>
        </authorList>
    </citation>
    <scope>NUCLEOTIDE SEQUENCE [LARGE SCALE GENOMIC DNA]</scope>
    <source>
        <strain evidence="1 2">SSC/2</strain>
    </source>
</reference>
<dbReference type="RefSeq" id="WP_008394243.1">
    <property type="nucleotide sequence ID" value="NC_021016.1"/>
</dbReference>
<evidence type="ECO:0000313" key="2">
    <source>
        <dbReference type="Proteomes" id="UP000008960"/>
    </source>
</evidence>
<dbReference type="AlphaFoldDB" id="D4MV73"/>
<organism evidence="1 2">
    <name type="scientific">Anaerostipes hadrus</name>
    <dbReference type="NCBI Taxonomy" id="649756"/>
    <lineage>
        <taxon>Bacteria</taxon>
        <taxon>Bacillati</taxon>
        <taxon>Bacillota</taxon>
        <taxon>Clostridia</taxon>
        <taxon>Lachnospirales</taxon>
        <taxon>Lachnospiraceae</taxon>
        <taxon>Anaerostipes</taxon>
    </lineage>
</organism>
<proteinExistence type="predicted"/>
<evidence type="ECO:0000313" key="1">
    <source>
        <dbReference type="EMBL" id="CBL39289.1"/>
    </source>
</evidence>
<protein>
    <submittedName>
        <fullName evidence="1">Uncharacterized protein</fullName>
    </submittedName>
</protein>
<reference evidence="1 2" key="2">
    <citation type="submission" date="2010-03" db="EMBL/GenBank/DDBJ databases">
        <authorList>
            <person name="Pajon A."/>
        </authorList>
    </citation>
    <scope>NUCLEOTIDE SEQUENCE [LARGE SCALE GENOMIC DNA]</scope>
    <source>
        <strain evidence="1 2">SSC/2</strain>
    </source>
</reference>
<dbReference type="EMBL" id="FP929061">
    <property type="protein sequence ID" value="CBL39289.1"/>
    <property type="molecule type" value="Genomic_DNA"/>
</dbReference>
<gene>
    <name evidence="1" type="ORF">CL2_24390</name>
</gene>
<dbReference type="KEGG" id="bprl:CL2_24390"/>